<dbReference type="Gene3D" id="3.30.56.110">
    <property type="entry name" value="Protein of unknown function DUF2237"/>
    <property type="match status" value="1"/>
</dbReference>
<protein>
    <submittedName>
        <fullName evidence="1">Uncharacterized protein</fullName>
    </submittedName>
</protein>
<dbReference type="InterPro" id="IPR018714">
    <property type="entry name" value="DUF2237"/>
</dbReference>
<dbReference type="PANTHER" id="PTHR37466">
    <property type="entry name" value="SLR1628 PROTEIN"/>
    <property type="match status" value="1"/>
</dbReference>
<reference evidence="1 2" key="1">
    <citation type="submission" date="2016-07" db="EMBL/GenBank/DDBJ databases">
        <title>Pervasive Adenine N6-methylation of Active Genes in Fungi.</title>
        <authorList>
            <consortium name="DOE Joint Genome Institute"/>
            <person name="Mondo S.J."/>
            <person name="Dannebaum R.O."/>
            <person name="Kuo R.C."/>
            <person name="Labutti K."/>
            <person name="Haridas S."/>
            <person name="Kuo A."/>
            <person name="Salamov A."/>
            <person name="Ahrendt S.R."/>
            <person name="Lipzen A."/>
            <person name="Sullivan W."/>
            <person name="Andreopoulos W.B."/>
            <person name="Clum A."/>
            <person name="Lindquist E."/>
            <person name="Daum C."/>
            <person name="Ramamoorthy G.K."/>
            <person name="Gryganskyi A."/>
            <person name="Culley D."/>
            <person name="Magnuson J.K."/>
            <person name="James T.Y."/>
            <person name="O'Malley M.A."/>
            <person name="Stajich J.E."/>
            <person name="Spatafora J.W."/>
            <person name="Visel A."/>
            <person name="Grigoriev I.V."/>
        </authorList>
    </citation>
    <scope>NUCLEOTIDE SEQUENCE [LARGE SCALE GENOMIC DNA]</scope>
    <source>
        <strain evidence="1 2">68-887.2</strain>
    </source>
</reference>
<dbReference type="PANTHER" id="PTHR37466:SF1">
    <property type="entry name" value="SLR1628 PROTEIN"/>
    <property type="match status" value="1"/>
</dbReference>
<sequence length="182" mass="20112">MDVDRLIHLNPSMNLQNLLSIPFSLLSLLVSKTPNSVVVNSTRAASTMVLEPGKMSVLHGPLQPHTQPGDTTHPTGYLRDGYCWGSDMDAGQHYIGGVVTQDFLEFNKERGNDLMTRRGGFPGLTDGCRWCLCVDRWKEALVASASRGESVVPKVDLSSTAFDALRKVSMEDLKRFEWTGSR</sequence>
<evidence type="ECO:0000313" key="2">
    <source>
        <dbReference type="Proteomes" id="UP000193986"/>
    </source>
</evidence>
<organism evidence="1 2">
    <name type="scientific">Naematelia encephala</name>
    <dbReference type="NCBI Taxonomy" id="71784"/>
    <lineage>
        <taxon>Eukaryota</taxon>
        <taxon>Fungi</taxon>
        <taxon>Dikarya</taxon>
        <taxon>Basidiomycota</taxon>
        <taxon>Agaricomycotina</taxon>
        <taxon>Tremellomycetes</taxon>
        <taxon>Tremellales</taxon>
        <taxon>Naemateliaceae</taxon>
        <taxon>Naematelia</taxon>
    </lineage>
</organism>
<keyword evidence="2" id="KW-1185">Reference proteome</keyword>
<dbReference type="OrthoDB" id="1517790at2759"/>
<dbReference type="Proteomes" id="UP000193986">
    <property type="component" value="Unassembled WGS sequence"/>
</dbReference>
<proteinExistence type="predicted"/>
<dbReference type="InParanoid" id="A0A1Y2BG65"/>
<dbReference type="EMBL" id="MCFC01000005">
    <property type="protein sequence ID" value="ORY33811.1"/>
    <property type="molecule type" value="Genomic_DNA"/>
</dbReference>
<gene>
    <name evidence="1" type="ORF">BCR39DRAFT_519334</name>
</gene>
<dbReference type="AlphaFoldDB" id="A0A1Y2BG65"/>
<evidence type="ECO:0000313" key="1">
    <source>
        <dbReference type="EMBL" id="ORY33811.1"/>
    </source>
</evidence>
<accession>A0A1Y2BG65</accession>
<name>A0A1Y2BG65_9TREE</name>
<dbReference type="Pfam" id="PF09996">
    <property type="entry name" value="DUF2237"/>
    <property type="match status" value="1"/>
</dbReference>
<comment type="caution">
    <text evidence="1">The sequence shown here is derived from an EMBL/GenBank/DDBJ whole genome shotgun (WGS) entry which is preliminary data.</text>
</comment>